<comment type="similarity">
    <text evidence="2">Belongs to the Tom22 family.</text>
</comment>
<evidence type="ECO:0000313" key="14">
    <source>
        <dbReference type="EMBL" id="CAD5234689.1"/>
    </source>
</evidence>
<reference evidence="14" key="2">
    <citation type="submission" date="2020-09" db="EMBL/GenBank/DDBJ databases">
        <authorList>
            <person name="Kikuchi T."/>
        </authorList>
    </citation>
    <scope>NUCLEOTIDE SEQUENCE</scope>
    <source>
        <strain evidence="14">Ka4C1</strain>
    </source>
</reference>
<keyword evidence="8 13" id="KW-1133">Transmembrane helix</keyword>
<dbReference type="GO" id="GO:0005741">
    <property type="term" value="C:mitochondrial outer membrane"/>
    <property type="evidence" value="ECO:0007669"/>
    <property type="project" value="UniProtKB-SubCell"/>
</dbReference>
<evidence type="ECO:0000256" key="7">
    <source>
        <dbReference type="ARBA" id="ARBA00022927"/>
    </source>
</evidence>
<evidence type="ECO:0000256" key="9">
    <source>
        <dbReference type="ARBA" id="ARBA00023010"/>
    </source>
</evidence>
<dbReference type="Proteomes" id="UP000095284">
    <property type="component" value="Unplaced"/>
</dbReference>
<name>A0A1I7SDC9_BURXY</name>
<dbReference type="GO" id="GO:0006886">
    <property type="term" value="P:intracellular protein transport"/>
    <property type="evidence" value="ECO:0007669"/>
    <property type="project" value="InterPro"/>
</dbReference>
<evidence type="ECO:0000256" key="5">
    <source>
        <dbReference type="ARBA" id="ARBA00022692"/>
    </source>
</evidence>
<evidence type="ECO:0000256" key="12">
    <source>
        <dbReference type="ARBA" id="ARBA00023170"/>
    </source>
</evidence>
<evidence type="ECO:0000256" key="11">
    <source>
        <dbReference type="ARBA" id="ARBA00023136"/>
    </source>
</evidence>
<evidence type="ECO:0000256" key="1">
    <source>
        <dbReference type="ARBA" id="ARBA00004572"/>
    </source>
</evidence>
<dbReference type="eggNOG" id="KOG4111">
    <property type="taxonomic scope" value="Eukaryota"/>
</dbReference>
<feature type="transmembrane region" description="Helical" evidence="13">
    <location>
        <begin position="61"/>
        <end position="79"/>
    </location>
</feature>
<sequence length="104" mass="11845">MSLGPNNTDWDTVPDDELYETPWERLEALKEIFPVPLRRSFSATADWTVWLGKRTFSMTKSTLWIGATSGILMLLPVIIEKELAELAKSQIQQQQQMLLGPVKP</sequence>
<keyword evidence="7" id="KW-0653">Protein transport</keyword>
<dbReference type="EMBL" id="CAJFCV020000006">
    <property type="protein sequence ID" value="CAG9130605.1"/>
    <property type="molecule type" value="Genomic_DNA"/>
</dbReference>
<evidence type="ECO:0000256" key="4">
    <source>
        <dbReference type="ARBA" id="ARBA00022448"/>
    </source>
</evidence>
<proteinExistence type="inferred from homology"/>
<keyword evidence="12" id="KW-0675">Receptor</keyword>
<dbReference type="Pfam" id="PF04281">
    <property type="entry name" value="Tom22"/>
    <property type="match status" value="1"/>
</dbReference>
<dbReference type="InterPro" id="IPR005683">
    <property type="entry name" value="Tom22"/>
</dbReference>
<evidence type="ECO:0000256" key="2">
    <source>
        <dbReference type="ARBA" id="ARBA00009874"/>
    </source>
</evidence>
<keyword evidence="16" id="KW-1185">Reference proteome</keyword>
<dbReference type="Proteomes" id="UP000582659">
    <property type="component" value="Unassembled WGS sequence"/>
</dbReference>
<dbReference type="CDD" id="cd22884">
    <property type="entry name" value="TOM22"/>
    <property type="match status" value="1"/>
</dbReference>
<evidence type="ECO:0000256" key="13">
    <source>
        <dbReference type="SAM" id="Phobius"/>
    </source>
</evidence>
<keyword evidence="10" id="KW-0496">Mitochondrion</keyword>
<dbReference type="PANTHER" id="PTHR12504:SF0">
    <property type="entry name" value="MITOCHONDRIAL IMPORT RECEPTOR SUBUNIT TOM22 HOMOLOG"/>
    <property type="match status" value="1"/>
</dbReference>
<dbReference type="PANTHER" id="PTHR12504">
    <property type="entry name" value="MITOCHONDRIAL IMPORT RECEPTOR SUBUNIT TOM22"/>
    <property type="match status" value="1"/>
</dbReference>
<protein>
    <recommendedName>
        <fullName evidence="3">Mitochondrial import receptor subunit TOM22 homolog</fullName>
    </recommendedName>
</protein>
<keyword evidence="6" id="KW-1000">Mitochondrion outer membrane</keyword>
<dbReference type="AlphaFoldDB" id="A0A1I7SDC9"/>
<dbReference type="Proteomes" id="UP000659654">
    <property type="component" value="Unassembled WGS sequence"/>
</dbReference>
<organism evidence="15 17">
    <name type="scientific">Bursaphelenchus xylophilus</name>
    <name type="common">Pinewood nematode worm</name>
    <name type="synonym">Aphelenchoides xylophilus</name>
    <dbReference type="NCBI Taxonomy" id="6326"/>
    <lineage>
        <taxon>Eukaryota</taxon>
        <taxon>Metazoa</taxon>
        <taxon>Ecdysozoa</taxon>
        <taxon>Nematoda</taxon>
        <taxon>Chromadorea</taxon>
        <taxon>Rhabditida</taxon>
        <taxon>Tylenchina</taxon>
        <taxon>Tylenchomorpha</taxon>
        <taxon>Aphelenchoidea</taxon>
        <taxon>Aphelenchoididae</taxon>
        <taxon>Bursaphelenchus</taxon>
    </lineage>
</organism>
<keyword evidence="11 13" id="KW-0472">Membrane</keyword>
<evidence type="ECO:0000256" key="8">
    <source>
        <dbReference type="ARBA" id="ARBA00022989"/>
    </source>
</evidence>
<evidence type="ECO:0000256" key="10">
    <source>
        <dbReference type="ARBA" id="ARBA00023128"/>
    </source>
</evidence>
<reference evidence="17" key="1">
    <citation type="submission" date="2016-11" db="UniProtKB">
        <authorList>
            <consortium name="WormBaseParasite"/>
        </authorList>
    </citation>
    <scope>IDENTIFICATION</scope>
</reference>
<evidence type="ECO:0000256" key="6">
    <source>
        <dbReference type="ARBA" id="ARBA00022787"/>
    </source>
</evidence>
<gene>
    <name evidence="14" type="ORF">BXYJ_LOCUS14780</name>
</gene>
<evidence type="ECO:0000313" key="15">
    <source>
        <dbReference type="Proteomes" id="UP000095284"/>
    </source>
</evidence>
<dbReference type="EMBL" id="CAJFDI010000006">
    <property type="protein sequence ID" value="CAD5234689.1"/>
    <property type="molecule type" value="Genomic_DNA"/>
</dbReference>
<evidence type="ECO:0000313" key="16">
    <source>
        <dbReference type="Proteomes" id="UP000659654"/>
    </source>
</evidence>
<keyword evidence="4" id="KW-0813">Transport</keyword>
<evidence type="ECO:0000313" key="17">
    <source>
        <dbReference type="WBParaSite" id="BXY_1103400.1"/>
    </source>
</evidence>
<accession>A0A1I7SDC9</accession>
<comment type="subcellular location">
    <subcellularLocation>
        <location evidence="1">Mitochondrion outer membrane</location>
        <topology evidence="1">Single-pass membrane protein</topology>
    </subcellularLocation>
</comment>
<dbReference type="OrthoDB" id="10016939at2759"/>
<dbReference type="WBParaSite" id="BXY_1103400.1">
    <property type="protein sequence ID" value="BXY_1103400.1"/>
    <property type="gene ID" value="BXY_1103400"/>
</dbReference>
<evidence type="ECO:0000256" key="3">
    <source>
        <dbReference type="ARBA" id="ARBA00016229"/>
    </source>
</evidence>
<dbReference type="SMR" id="A0A1I7SDC9"/>
<keyword evidence="9" id="KW-0811">Translocation</keyword>
<keyword evidence="5 13" id="KW-0812">Transmembrane</keyword>